<dbReference type="Proteomes" id="UP000831701">
    <property type="component" value="Chromosome 10"/>
</dbReference>
<dbReference type="EMBL" id="CM041540">
    <property type="protein sequence ID" value="KAI3366466.1"/>
    <property type="molecule type" value="Genomic_DNA"/>
</dbReference>
<protein>
    <submittedName>
        <fullName evidence="1">Uncharacterized protein</fullName>
    </submittedName>
</protein>
<comment type="caution">
    <text evidence="1">The sequence shown here is derived from an EMBL/GenBank/DDBJ whole genome shotgun (WGS) entry which is preliminary data.</text>
</comment>
<keyword evidence="2" id="KW-1185">Reference proteome</keyword>
<proteinExistence type="predicted"/>
<reference evidence="1" key="1">
    <citation type="submission" date="2022-04" db="EMBL/GenBank/DDBJ databases">
        <title>Jade perch genome.</title>
        <authorList>
            <person name="Chao B."/>
        </authorList>
    </citation>
    <scope>NUCLEOTIDE SEQUENCE</scope>
    <source>
        <strain evidence="1">CB-2022</strain>
    </source>
</reference>
<gene>
    <name evidence="1" type="ORF">L3Q82_000599</name>
</gene>
<name>A0ACB8WFD0_9TELE</name>
<accession>A0ACB8WFD0</accession>
<sequence length="950" mass="106500">MVEVSSKDDETVWLCCLLFTDSLLCNKMILLSALLFLLWGEHAGGFTFNGDLRHLAVAANRVYISTEERLYQLNHDLTPVQSLTQRGLLTAAERVEDQHFHRVSETDDGNATFRVNILLPFVQNQSLVSCGVIDNHCGYCEVLDLNNISNVRYREQIQVGAPFNSNKTVSFLVDVKKTKKTETYILTGTEQHKEKYKNSQCPYEEYAVKLHNTNNDQKGGIFSDKEETASAAIKHEGTVEFVDGFQINLTAYLFSNLPSEDNRNKAADCWPPRWSPVGRRFSGAVCSVWWAAGSLDGVQVDGGQTNTVLLLFDISPDLTGEADQDPDFCFKCPVKKEPKTLKPQTVLFRQDYMSSVLAVRQKAWMVFFIGTADGQLIKLPVTPLFISSAASPSHHPLSSFHLLDTTTVWSVYLCQSAAHTQLFRTAGLHRIHTVSGAALKKAAHLKTTAKDSDWVAIPDDSRQQKMISYRVVMDSTGQITLNIQTHVTAGQQALSNFACELIATSSKPRSRESPPQFPQCTCTLSDSRLSAEGLRVSLKMRLGATHLLEQLQIVNCFDIRGPPTSVLSLWTRTFTPLVPECSTGPVMTAKVFPKIHLDQVDHKHVYLPFRNQVERVPVSKCSTYTTVQDCWSAQDPYCVWCSSKKSCTFEDDCKDSDWVAIPDDSRQQKMISYRVVMDSTGQITLNIQTHVTAGQQALSNFACELIATSSKPRSRESPPQFPQCTCTLSDSRLSAEVKDSQSGFFVRASVRYRHLSTPFEKGALRFYARLPQRGGGQQRFYAFHCQLCNKMILLSALLFLLWGEHAGGFTFNGDLRHLAVAANTVYISTEERLYQLNHDLTPVQSLTQRGLLTAAERVEDQHFHRVSETDDGNATFRVNILLPFVQNQSLVSCGVIDNHCGYCEVLDLNNISNVRYREQIQVGAPFNSNKSVSFLVDVEEDREDRDLHPD</sequence>
<evidence type="ECO:0000313" key="2">
    <source>
        <dbReference type="Proteomes" id="UP000831701"/>
    </source>
</evidence>
<evidence type="ECO:0000313" key="1">
    <source>
        <dbReference type="EMBL" id="KAI3366466.1"/>
    </source>
</evidence>
<organism evidence="1 2">
    <name type="scientific">Scortum barcoo</name>
    <name type="common">barcoo grunter</name>
    <dbReference type="NCBI Taxonomy" id="214431"/>
    <lineage>
        <taxon>Eukaryota</taxon>
        <taxon>Metazoa</taxon>
        <taxon>Chordata</taxon>
        <taxon>Craniata</taxon>
        <taxon>Vertebrata</taxon>
        <taxon>Euteleostomi</taxon>
        <taxon>Actinopterygii</taxon>
        <taxon>Neopterygii</taxon>
        <taxon>Teleostei</taxon>
        <taxon>Neoteleostei</taxon>
        <taxon>Acanthomorphata</taxon>
        <taxon>Eupercaria</taxon>
        <taxon>Centrarchiformes</taxon>
        <taxon>Terapontoidei</taxon>
        <taxon>Terapontidae</taxon>
        <taxon>Scortum</taxon>
    </lineage>
</organism>